<dbReference type="Proteomes" id="UP000261325">
    <property type="component" value="Unassembled WGS sequence"/>
</dbReference>
<evidence type="ECO:0000313" key="1">
    <source>
        <dbReference type="EMBL" id="HAC28008.1"/>
    </source>
</evidence>
<reference evidence="1 2" key="1">
    <citation type="journal article" date="2018" name="Nat. Biotechnol.">
        <title>A standardized bacterial taxonomy based on genome phylogeny substantially revises the tree of life.</title>
        <authorList>
            <person name="Parks D.H."/>
            <person name="Chuvochina M."/>
            <person name="Waite D.W."/>
            <person name="Rinke C."/>
            <person name="Skarshewski A."/>
            <person name="Chaumeil P.A."/>
            <person name="Hugenholtz P."/>
        </authorList>
    </citation>
    <scope>NUCLEOTIDE SEQUENCE [LARGE SCALE GENOMIC DNA]</scope>
    <source>
        <strain evidence="1">UBA9049</strain>
    </source>
</reference>
<sequence length="52" mass="6068">NINDWGTCKERIKDGKPVPEGFVYASDNNTEWMTDEELQSWIDRHNSEIGKI</sequence>
<feature type="non-terminal residue" evidence="1">
    <location>
        <position position="1"/>
    </location>
</feature>
<evidence type="ECO:0000313" key="2">
    <source>
        <dbReference type="Proteomes" id="UP000261325"/>
    </source>
</evidence>
<protein>
    <submittedName>
        <fullName evidence="1">UDP-N-acetylglucosamine 4,6-dehydratase (Inverting)</fullName>
    </submittedName>
</protein>
<dbReference type="EMBL" id="DLYI01000117">
    <property type="protein sequence ID" value="HAC28008.1"/>
    <property type="molecule type" value="Genomic_DNA"/>
</dbReference>
<gene>
    <name evidence="1" type="ORF">DCF82_09370</name>
</gene>
<organism evidence="1 2">
    <name type="scientific">Marinobacter nauticus</name>
    <name type="common">Marinobacter hydrocarbonoclasticus</name>
    <name type="synonym">Marinobacter aquaeolei</name>
    <dbReference type="NCBI Taxonomy" id="2743"/>
    <lineage>
        <taxon>Bacteria</taxon>
        <taxon>Pseudomonadati</taxon>
        <taxon>Pseudomonadota</taxon>
        <taxon>Gammaproteobacteria</taxon>
        <taxon>Pseudomonadales</taxon>
        <taxon>Marinobacteraceae</taxon>
        <taxon>Marinobacter</taxon>
    </lineage>
</organism>
<proteinExistence type="predicted"/>
<dbReference type="AlphaFoldDB" id="A0A3B8WK12"/>
<name>A0A3B8WK12_MARNT</name>
<comment type="caution">
    <text evidence="1">The sequence shown here is derived from an EMBL/GenBank/DDBJ whole genome shotgun (WGS) entry which is preliminary data.</text>
</comment>
<accession>A0A3B8WK12</accession>